<gene>
    <name evidence="2" type="ORF">CUN48_00805</name>
</gene>
<comment type="caution">
    <text evidence="2">The sequence shown here is derived from an EMBL/GenBank/DDBJ whole genome shotgun (WGS) entry which is preliminary data.</text>
</comment>
<dbReference type="AlphaFoldDB" id="A0A2M8QGK4"/>
<feature type="transmembrane region" description="Helical" evidence="1">
    <location>
        <begin position="6"/>
        <end position="27"/>
    </location>
</feature>
<feature type="transmembrane region" description="Helical" evidence="1">
    <location>
        <begin position="98"/>
        <end position="117"/>
    </location>
</feature>
<accession>A0A2M8QGK4</accession>
<proteinExistence type="predicted"/>
<reference evidence="2 3" key="1">
    <citation type="submission" date="2017-11" db="EMBL/GenBank/DDBJ databases">
        <title>Evolution of Phototrophy in the Chloroflexi Phylum Driven by Horizontal Gene Transfer.</title>
        <authorList>
            <person name="Ward L.M."/>
            <person name="Hemp J."/>
            <person name="Shih P.M."/>
            <person name="Mcglynn S.E."/>
            <person name="Fischer W."/>
        </authorList>
    </citation>
    <scope>NUCLEOTIDE SEQUENCE [LARGE SCALE GENOMIC DNA]</scope>
    <source>
        <strain evidence="2">JP3_7</strain>
    </source>
</reference>
<sequence length="126" mass="13389">MGLIQIHANLATAVILFNAILGLWGMIKFFRGDSLDGNYLGAIALSPLLGLAQMAVGLVLISMGLGVNVRFVHYLYGALVIISAPAVFAFTRGRDDRGAVLLYAAVLLLTAAFGLRAQMTGYELAF</sequence>
<keyword evidence="1" id="KW-0812">Transmembrane</keyword>
<name>A0A2M8QGK4_9CHLR</name>
<evidence type="ECO:0000313" key="2">
    <source>
        <dbReference type="EMBL" id="PJF48929.1"/>
    </source>
</evidence>
<evidence type="ECO:0000256" key="1">
    <source>
        <dbReference type="SAM" id="Phobius"/>
    </source>
</evidence>
<keyword evidence="1" id="KW-1133">Transmembrane helix</keyword>
<dbReference type="EMBL" id="PGTN01000003">
    <property type="protein sequence ID" value="PJF48929.1"/>
    <property type="molecule type" value="Genomic_DNA"/>
</dbReference>
<organism evidence="2 3">
    <name type="scientific">Candidatus Thermofonsia Clade 3 bacterium</name>
    <dbReference type="NCBI Taxonomy" id="2364212"/>
    <lineage>
        <taxon>Bacteria</taxon>
        <taxon>Bacillati</taxon>
        <taxon>Chloroflexota</taxon>
        <taxon>Candidatus Thermofontia</taxon>
        <taxon>Candidatus Thermofonsia Clade 3</taxon>
    </lineage>
</organism>
<feature type="transmembrane region" description="Helical" evidence="1">
    <location>
        <begin position="39"/>
        <end position="65"/>
    </location>
</feature>
<protein>
    <submittedName>
        <fullName evidence="2">Uncharacterized protein</fullName>
    </submittedName>
</protein>
<evidence type="ECO:0000313" key="3">
    <source>
        <dbReference type="Proteomes" id="UP000230790"/>
    </source>
</evidence>
<keyword evidence="1" id="KW-0472">Membrane</keyword>
<feature type="transmembrane region" description="Helical" evidence="1">
    <location>
        <begin position="71"/>
        <end position="91"/>
    </location>
</feature>
<dbReference type="Proteomes" id="UP000230790">
    <property type="component" value="Unassembled WGS sequence"/>
</dbReference>